<dbReference type="GO" id="GO:0005802">
    <property type="term" value="C:trans-Golgi network"/>
    <property type="evidence" value="ECO:0007669"/>
    <property type="project" value="TreeGrafter"/>
</dbReference>
<proteinExistence type="inferred from homology"/>
<evidence type="ECO:0000313" key="15">
    <source>
        <dbReference type="RefSeq" id="XP_010915563.1"/>
    </source>
</evidence>
<dbReference type="PANTHER" id="PTHR11742">
    <property type="entry name" value="MANNOSYL-OLIGOSACCHARIDE ALPHA-1,2-MANNOSIDASE-RELATED"/>
    <property type="match status" value="1"/>
</dbReference>
<dbReference type="OrthoDB" id="8118055at2759"/>
<name>A0A6I9QV02_ELAGV</name>
<keyword evidence="6 11" id="KW-0106">Calcium</keyword>
<dbReference type="InParanoid" id="A0A6I9QV02"/>
<comment type="catalytic activity">
    <reaction evidence="8">
        <text>N(4)-(alpha-D-Man-(1-&gt;2)-alpha-D-Man-(1-&gt;2)-alpha-D-Man-(1-&gt;3)-[alpha-D-Man-(1-&gt;3)-[alpha-D-Man-(1-&gt;2)-alpha-D-Man-(1-&gt;6)]-alpha-D-Man-(1-&gt;6)]-beta-D-Man-(1-&gt;4)-beta-D-GlcNAc-(1-&gt;4)-beta-D-GlcNAc)-L-asparaginyl-[protein] (N-glucan mannose isomer 8A1,2,3B1,3) + 3 H2O = N(4)-(alpha-D-Man-(1-&gt;3)-[alpha-D-Man-(1-&gt;3)-[alpha-D-Man-(1-&gt;6)]-alpha-D-Man-(1-&gt;6)]-beta-D-Man-(1-&gt;4)-beta-D-GlcNAc-(1-&gt;4)-beta-D-GlcNAc)-L-asparaginyl-[protein] (N-glucan mannose isomer 5A1,2) + 3 beta-D-mannose</text>
        <dbReference type="Rhea" id="RHEA:56028"/>
        <dbReference type="Rhea" id="RHEA-COMP:14358"/>
        <dbReference type="Rhea" id="RHEA-COMP:14367"/>
        <dbReference type="ChEBI" id="CHEBI:15377"/>
        <dbReference type="ChEBI" id="CHEBI:28563"/>
        <dbReference type="ChEBI" id="CHEBI:59087"/>
        <dbReference type="ChEBI" id="CHEBI:60628"/>
        <dbReference type="EC" id="3.2.1.113"/>
    </reaction>
</comment>
<dbReference type="PANTHER" id="PTHR11742:SF55">
    <property type="entry name" value="ENDOPLASMIC RETICULUM MANNOSYL-OLIGOSACCHARIDE 1,2-ALPHA-MANNOSIDASE"/>
    <property type="match status" value="1"/>
</dbReference>
<dbReference type="InterPro" id="IPR050749">
    <property type="entry name" value="Glycosyl_Hydrolase_47"/>
</dbReference>
<comment type="similarity">
    <text evidence="3 13">Belongs to the glycosyl hydrolase 47 family.</text>
</comment>
<organism evidence="14 15">
    <name type="scientific">Elaeis guineensis var. tenera</name>
    <name type="common">Oil palm</name>
    <dbReference type="NCBI Taxonomy" id="51953"/>
    <lineage>
        <taxon>Eukaryota</taxon>
        <taxon>Viridiplantae</taxon>
        <taxon>Streptophyta</taxon>
        <taxon>Embryophyta</taxon>
        <taxon>Tracheophyta</taxon>
        <taxon>Spermatophyta</taxon>
        <taxon>Magnoliopsida</taxon>
        <taxon>Liliopsida</taxon>
        <taxon>Arecaceae</taxon>
        <taxon>Arecoideae</taxon>
        <taxon>Cocoseae</taxon>
        <taxon>Elaeidinae</taxon>
        <taxon>Elaeis</taxon>
    </lineage>
</organism>
<evidence type="ECO:0000256" key="1">
    <source>
        <dbReference type="ARBA" id="ARBA00001913"/>
    </source>
</evidence>
<feature type="active site" evidence="10">
    <location>
        <position position="538"/>
    </location>
</feature>
<dbReference type="GO" id="GO:0005783">
    <property type="term" value="C:endoplasmic reticulum"/>
    <property type="evidence" value="ECO:0007669"/>
    <property type="project" value="TreeGrafter"/>
</dbReference>
<dbReference type="SUPFAM" id="SSF48225">
    <property type="entry name" value="Seven-hairpin glycosidases"/>
    <property type="match status" value="1"/>
</dbReference>
<keyword evidence="14" id="KW-1185">Reference proteome</keyword>
<feature type="active site" description="Proton donor" evidence="10">
    <location>
        <position position="219"/>
    </location>
</feature>
<dbReference type="EC" id="3.2.1.-" evidence="13"/>
<keyword evidence="13" id="KW-0326">Glycosidase</keyword>
<comment type="pathway">
    <text evidence="2">Protein modification; protein glycosylation.</text>
</comment>
<evidence type="ECO:0000256" key="3">
    <source>
        <dbReference type="ARBA" id="ARBA00007658"/>
    </source>
</evidence>
<evidence type="ECO:0000256" key="10">
    <source>
        <dbReference type="PIRSR" id="PIRSR601382-1"/>
    </source>
</evidence>
<dbReference type="InterPro" id="IPR036026">
    <property type="entry name" value="Seven-hairpin_glycosidases"/>
</dbReference>
<evidence type="ECO:0000256" key="7">
    <source>
        <dbReference type="ARBA" id="ARBA00023157"/>
    </source>
</evidence>
<evidence type="ECO:0000256" key="12">
    <source>
        <dbReference type="PIRSR" id="PIRSR601382-3"/>
    </source>
</evidence>
<accession>A0A6I9QV02</accession>
<dbReference type="InterPro" id="IPR012341">
    <property type="entry name" value="6hp_glycosidase-like_sf"/>
</dbReference>
<evidence type="ECO:0000313" key="14">
    <source>
        <dbReference type="Proteomes" id="UP000504607"/>
    </source>
</evidence>
<sequence length="636" mass="71196">MSSRHLPYSVQDVDYDNAKFRHRSRFKVITQALITSSIRYDCGRCSTGKFLILLMIAGLAYLMVVHKISDHSASSDLLNDAVVGEDKLSTGHVHTIRRFWRKPPRLPQLPPDEVHNGTSDLDPNKLYPMSEWISRQQKVKEAFLHAWSGYKSYAIGYDELMPLSHKGIDGLGGLGATIIDSLDTAMIIGADEIVSEAETWIEEHLMQRINTKGQVNLFETTIRVLGGLLSAYHLSRGERGTLDDSGISVHLKEAKPEVFLKIARNLADKLLSAFTSSPTSIPFSDVILHDSTAHPAPDGLSSTSEVSTLQLEFNYLSRISGDPRYGSEAMKVLEHLRTLPKLEGLVPIYISPHSGRFNGGNIRLGSRGDSYYEYLIKVWIQQKNSRDSHLKYLYEMYTEAVKGVRHLLVRKSIPKGLVFIGELPYGSNGGFSPKMDHLVCFLPGTLALGATKGITKKKAIEGNLLTAEDMENLKLAEDLAKTCFEMYSVTSTGLAPEIVYFHIEGGSEGGPDGGNKSSEYVNDIIIKPNDRHNLLRPETVESLFVLYRITEDPKYREWGWQIFEAFEKYTKVDSGGYTSLNDVTTIPPQKRDKMETFFLGETLKYLYLLFGDNNVLPLDKFVFNTEAHPFPVDLSG</sequence>
<dbReference type="PRINTS" id="PR00747">
    <property type="entry name" value="GLYHDRLASE47"/>
</dbReference>
<evidence type="ECO:0000256" key="11">
    <source>
        <dbReference type="PIRSR" id="PIRSR601382-2"/>
    </source>
</evidence>
<reference evidence="15" key="1">
    <citation type="submission" date="2025-08" db="UniProtKB">
        <authorList>
            <consortium name="RefSeq"/>
        </authorList>
    </citation>
    <scope>IDENTIFICATION</scope>
</reference>
<dbReference type="GO" id="GO:0004571">
    <property type="term" value="F:mannosyl-oligosaccharide 1,2-alpha-mannosidase activity"/>
    <property type="evidence" value="ECO:0007669"/>
    <property type="project" value="UniProtKB-EC"/>
</dbReference>
<gene>
    <name evidence="15" type="primary">LOC105040640</name>
</gene>
<evidence type="ECO:0000256" key="9">
    <source>
        <dbReference type="ARBA" id="ARBA00048605"/>
    </source>
</evidence>
<evidence type="ECO:0000256" key="6">
    <source>
        <dbReference type="ARBA" id="ARBA00022837"/>
    </source>
</evidence>
<dbReference type="InterPro" id="IPR001382">
    <property type="entry name" value="Glyco_hydro_47"/>
</dbReference>
<evidence type="ECO:0000256" key="2">
    <source>
        <dbReference type="ARBA" id="ARBA00004922"/>
    </source>
</evidence>
<keyword evidence="5 13" id="KW-0378">Hydrolase</keyword>
<dbReference type="Proteomes" id="UP000504607">
    <property type="component" value="Chromosome 3"/>
</dbReference>
<feature type="binding site" evidence="11">
    <location>
        <position position="625"/>
    </location>
    <ligand>
        <name>Ca(2+)</name>
        <dbReference type="ChEBI" id="CHEBI:29108"/>
    </ligand>
</feature>
<dbReference type="Pfam" id="PF01532">
    <property type="entry name" value="Glyco_hydro_47"/>
    <property type="match status" value="1"/>
</dbReference>
<evidence type="ECO:0000256" key="5">
    <source>
        <dbReference type="ARBA" id="ARBA00022801"/>
    </source>
</evidence>
<dbReference type="GO" id="GO:0016020">
    <property type="term" value="C:membrane"/>
    <property type="evidence" value="ECO:0007669"/>
    <property type="project" value="InterPro"/>
</dbReference>
<dbReference type="FunFam" id="1.50.10.10:FF:000025">
    <property type="entry name" value="alpha-1,2-Mannosidase"/>
    <property type="match status" value="1"/>
</dbReference>
<dbReference type="KEGG" id="egu:105040640"/>
<dbReference type="AlphaFoldDB" id="A0A6I9QV02"/>
<dbReference type="RefSeq" id="XP_010915563.1">
    <property type="nucleotide sequence ID" value="XM_010917261.2"/>
</dbReference>
<protein>
    <recommendedName>
        <fullName evidence="13">alpha-1,2-Mannosidase</fullName>
        <ecNumber evidence="13">3.2.1.-</ecNumber>
    </recommendedName>
</protein>
<evidence type="ECO:0000256" key="13">
    <source>
        <dbReference type="RuleBase" id="RU361193"/>
    </source>
</evidence>
<evidence type="ECO:0000256" key="8">
    <source>
        <dbReference type="ARBA" id="ARBA00047669"/>
    </source>
</evidence>
<dbReference type="GO" id="GO:0005509">
    <property type="term" value="F:calcium ion binding"/>
    <property type="evidence" value="ECO:0007669"/>
    <property type="project" value="InterPro"/>
</dbReference>
<keyword evidence="4 11" id="KW-0479">Metal-binding</keyword>
<dbReference type="FunCoup" id="A0A6I9QV02">
    <property type="interactions" value="3206"/>
</dbReference>
<comment type="cofactor">
    <cofactor evidence="1 11">
        <name>Ca(2+)</name>
        <dbReference type="ChEBI" id="CHEBI:29108"/>
    </cofactor>
</comment>
<dbReference type="GO" id="GO:0005768">
    <property type="term" value="C:endosome"/>
    <property type="evidence" value="ECO:0007669"/>
    <property type="project" value="TreeGrafter"/>
</dbReference>
<keyword evidence="7 12" id="KW-1015">Disulfide bond</keyword>
<dbReference type="GO" id="GO:0005975">
    <property type="term" value="P:carbohydrate metabolic process"/>
    <property type="evidence" value="ECO:0007669"/>
    <property type="project" value="InterPro"/>
</dbReference>
<feature type="active site" description="Proton donor" evidence="10">
    <location>
        <position position="497"/>
    </location>
</feature>
<dbReference type="GeneID" id="105040640"/>
<evidence type="ECO:0000256" key="4">
    <source>
        <dbReference type="ARBA" id="ARBA00022723"/>
    </source>
</evidence>
<feature type="disulfide bond" evidence="12">
    <location>
        <begin position="440"/>
        <end position="483"/>
    </location>
</feature>
<comment type="catalytic activity">
    <reaction evidence="9">
        <text>N(4)-(alpha-D-Man-(1-&gt;2)-alpha-D-Man-(1-&gt;2)-alpha-D-Man-(1-&gt;3)-[alpha-D-Man-(1-&gt;2)-alpha-D-Man-(1-&gt;3)-[alpha-D-Man-(1-&gt;2)-alpha-D-Man-(1-&gt;6)]-alpha-D-Man-(1-&gt;6)]-beta-D-Man-(1-&gt;4)-beta-D-GlcNAc-(1-&gt;4)-beta-D-GlcNAc)-L-asparaginyl-[protein] (N-glucan mannose isomer 9A1,2,3B1,2,3) + 4 H2O = N(4)-(alpha-D-Man-(1-&gt;3)-[alpha-D-Man-(1-&gt;3)-[alpha-D-Man-(1-&gt;6)]-alpha-D-Man-(1-&gt;6)]-beta-D-Man-(1-&gt;4)-beta-D-GlcNAc-(1-&gt;4)-beta-D-GlcNAc)-L-asparaginyl-[protein] (N-glucan mannose isomer 5A1,2) + 4 beta-D-mannose</text>
        <dbReference type="Rhea" id="RHEA:56008"/>
        <dbReference type="Rhea" id="RHEA-COMP:14356"/>
        <dbReference type="Rhea" id="RHEA-COMP:14367"/>
        <dbReference type="ChEBI" id="CHEBI:15377"/>
        <dbReference type="ChEBI" id="CHEBI:28563"/>
        <dbReference type="ChEBI" id="CHEBI:59087"/>
        <dbReference type="ChEBI" id="CHEBI:139493"/>
        <dbReference type="EC" id="3.2.1.113"/>
    </reaction>
</comment>
<feature type="active site" evidence="10">
    <location>
        <position position="369"/>
    </location>
</feature>
<dbReference type="Gene3D" id="1.50.10.10">
    <property type="match status" value="1"/>
</dbReference>